<evidence type="ECO:0000313" key="5">
    <source>
        <dbReference type="EMBL" id="HGS86775.1"/>
    </source>
</evidence>
<keyword evidence="5" id="KW-0378">Hydrolase</keyword>
<name>A0A7C4L0X4_9CHLR</name>
<dbReference type="Gene3D" id="3.20.20.80">
    <property type="entry name" value="Glycosidases"/>
    <property type="match status" value="1"/>
</dbReference>
<feature type="domain" description="GLMA-like second" evidence="4">
    <location>
        <begin position="452"/>
        <end position="567"/>
    </location>
</feature>
<evidence type="ECO:0000256" key="1">
    <source>
        <dbReference type="ARBA" id="ARBA00009809"/>
    </source>
</evidence>
<dbReference type="SUPFAM" id="SSF51445">
    <property type="entry name" value="(Trans)glycosidases"/>
    <property type="match status" value="1"/>
</dbReference>
<dbReference type="AlphaFoldDB" id="A0A7C4L0X4"/>
<dbReference type="Gene3D" id="3.40.50.880">
    <property type="match status" value="1"/>
</dbReference>
<dbReference type="Pfam" id="PF22369">
    <property type="entry name" value="GLMA_2nd"/>
    <property type="match status" value="1"/>
</dbReference>
<accession>A0A7C4L0X4</accession>
<dbReference type="InterPro" id="IPR031330">
    <property type="entry name" value="Gly_Hdrlase_35_cat"/>
</dbReference>
<comment type="similarity">
    <text evidence="1 2">Belongs to the glycosyl hydrolase 35 family.</text>
</comment>
<evidence type="ECO:0000259" key="3">
    <source>
        <dbReference type="Pfam" id="PF01301"/>
    </source>
</evidence>
<organism evidence="5">
    <name type="scientific">Bellilinea caldifistulae</name>
    <dbReference type="NCBI Taxonomy" id="360411"/>
    <lineage>
        <taxon>Bacteria</taxon>
        <taxon>Bacillati</taxon>
        <taxon>Chloroflexota</taxon>
        <taxon>Anaerolineae</taxon>
        <taxon>Anaerolineales</taxon>
        <taxon>Anaerolineaceae</taxon>
        <taxon>Bellilinea</taxon>
    </lineage>
</organism>
<dbReference type="GO" id="GO:0004553">
    <property type="term" value="F:hydrolase activity, hydrolyzing O-glycosyl compounds"/>
    <property type="evidence" value="ECO:0007669"/>
    <property type="project" value="InterPro"/>
</dbReference>
<dbReference type="InterPro" id="IPR029062">
    <property type="entry name" value="Class_I_gatase-like"/>
</dbReference>
<evidence type="ECO:0000259" key="4">
    <source>
        <dbReference type="Pfam" id="PF22369"/>
    </source>
</evidence>
<dbReference type="GO" id="GO:0005975">
    <property type="term" value="P:carbohydrate metabolic process"/>
    <property type="evidence" value="ECO:0007669"/>
    <property type="project" value="InterPro"/>
</dbReference>
<dbReference type="EMBL" id="DSXR01000050">
    <property type="protein sequence ID" value="HGS86775.1"/>
    <property type="molecule type" value="Genomic_DNA"/>
</dbReference>
<feature type="domain" description="Glycoside hydrolase 35 catalytic" evidence="3">
    <location>
        <begin position="10"/>
        <end position="177"/>
    </location>
</feature>
<comment type="caution">
    <text evidence="5">The sequence shown here is derived from an EMBL/GenBank/DDBJ whole genome shotgun (WGS) entry which is preliminary data.</text>
</comment>
<gene>
    <name evidence="5" type="ORF">ENT17_04075</name>
</gene>
<reference evidence="5" key="1">
    <citation type="journal article" date="2020" name="mSystems">
        <title>Genome- and Community-Level Interaction Insights into Carbon Utilization and Element Cycling Functions of Hydrothermarchaeota in Hydrothermal Sediment.</title>
        <authorList>
            <person name="Zhou Z."/>
            <person name="Liu Y."/>
            <person name="Xu W."/>
            <person name="Pan J."/>
            <person name="Luo Z.H."/>
            <person name="Li M."/>
        </authorList>
    </citation>
    <scope>NUCLEOTIDE SEQUENCE [LARGE SCALE GENOMIC DNA]</scope>
    <source>
        <strain evidence="5">SpSt-556</strain>
    </source>
</reference>
<sequence length="773" mass="88123">MLPFQVHSQQFWYDGRPLLIQAGEFHYFRAPAEVWRDRLALLQRAGFNAVASYIPWLWHEPQPGQPDLTGRTHPLRNLAGFLDLAAEMGLFIIARPGPYIMAETINEGIPPWFFENYPQAAVVNQRGEVQNLASYLHPDFSAAVRRWYRAVFEVLTPRQVTRGGKILFIQLDNEMGMPHWVRNLFDLNPDTLARFARFLEQTCPAAELRRRYPAADLSSFLKDALSDPHHPYGPQAAADYRRFYRTYLREYAAFLVQEARHNGLELPPVVNIHGFANGGKTFPIGLSQLVEVMESEGFVSATDVYPLFIGEGNFHQLLLVNEMTRALQNPRQPLFSIEFQAGGNPDFGNGQSSFYDLHTRLCLSGGMRAVNHYLFFDGENDPLLSPVRRHDWGHPVRKDGSLRRHYARYPRLSQVLAAYGEDLLFARPRYAAHVAFLLDYFMSEVSHPLERAWLDEITHQREVILFDQIGRGLALTHRPFDALEISRAELDVSSTPHCWMMMERQCPAAVQHKLVEYVRAGGRLILIGRMPVEDFERRPAALLQQALGIRAVNTRPPFERHEIRIFDQPHVPVDFLETYAGAEFDEVFASSAEGETVGFVKSLGRGRVMMLGAALPISALEDLNVLDQMALKMDIPRLFELSDWADVRLSEGENGSFLFVNNYQDDPLETNLRLEGSDLFGGHPVRVEARRGLILPLDWRLGEGLTLHYLTAEVTEVRRGAEEIVLQTEPARFTAEFSLPPDWQVEGGQVLEQRGGHRRVRLSGEGELRLRRV</sequence>
<dbReference type="InterPro" id="IPR054746">
    <property type="entry name" value="GLMA-like_second"/>
</dbReference>
<dbReference type="InterPro" id="IPR017853">
    <property type="entry name" value="GH"/>
</dbReference>
<protein>
    <submittedName>
        <fullName evidence="5">Glycoside hydrolase</fullName>
    </submittedName>
</protein>
<evidence type="ECO:0000256" key="2">
    <source>
        <dbReference type="RuleBase" id="RU003679"/>
    </source>
</evidence>
<dbReference type="PANTHER" id="PTHR23421">
    <property type="entry name" value="BETA-GALACTOSIDASE RELATED"/>
    <property type="match status" value="1"/>
</dbReference>
<dbReference type="InterPro" id="IPR001944">
    <property type="entry name" value="Glycoside_Hdrlase_35"/>
</dbReference>
<dbReference type="Pfam" id="PF01301">
    <property type="entry name" value="Glyco_hydro_35"/>
    <property type="match status" value="1"/>
</dbReference>
<proteinExistence type="inferred from homology"/>